<evidence type="ECO:0000313" key="3">
    <source>
        <dbReference type="Proteomes" id="UP000053477"/>
    </source>
</evidence>
<feature type="region of interest" description="Disordered" evidence="1">
    <location>
        <begin position="661"/>
        <end position="680"/>
    </location>
</feature>
<dbReference type="Proteomes" id="UP000053477">
    <property type="component" value="Unassembled WGS sequence"/>
</dbReference>
<dbReference type="InParanoid" id="A0A0H2R3E2"/>
<evidence type="ECO:0000256" key="1">
    <source>
        <dbReference type="SAM" id="MobiDB-lite"/>
    </source>
</evidence>
<feature type="compositionally biased region" description="Basic and acidic residues" evidence="1">
    <location>
        <begin position="670"/>
        <end position="680"/>
    </location>
</feature>
<proteinExistence type="predicted"/>
<sequence>MNFKGKSTSRSWTQLPPDVIRLVVTQLLLDVSATAFLPQTWQHREHWLSRMVYNIVRETEAVEQVMMVCPAWMNAIEYHLYWQHATAVFDPNDMHLSFYRQQVRVSPYKHFRYNLLARCCVPCRINQPSMASGLYMCKRQVYTYALGHVPACKDHKKDTFCGICLRDCTNDENAVVENEDFDCWPQVESTCRLCRMEWLVRAAKDGESQGNGKPTKEFEAIGGKQLAPQDWEARQAVDAFVEMGEGTVREVISLCMEKLWLRKHTKIAEMMSLAVATSKLQNRTTGRNNGFRRLSMGAEQYESEEEMSEADDEDDPDLMSMTEDRGGVRDLAINDWARTRILEGHWLSPADQWYALQGQAPPEWGHPPYINATHPCPWNYPASEADQPHPPLTMAFSSPPPTLPLCSSAFEAYKRQMRSLLYPAMVNIVRRIVMESAMDGTDACVRVAKMEVEDIAKALRVSGVWYNGTDWMRDRDESYKHSEGDDSSVSSKSSSEATSPVLSTSTLQTTPSPPPPTEHKKEESDDVSMPPPHVVPSQGTTRPKALPIAISPVLESPTQIPSIPYIPDSVERYPQFTIDTFKTTWRDACAPLFQCKCSICERAVQLANLEAGTVVPSQEYDEDERVAELLQRPIQVEILPATEEEEEEFMLSPNVSDLIDCSEPEDEGREESVVGRKRSVDAVEDDLDDIELDPADIPRLGRCTTPSTPPKRQRLDESFEPVIPTKQHTIPEAIRLQKRGSEELDEISSAQDSDLTLGDPRGKTAATRKRVKTDSSAGTSPSPRPPLTSSESESMSDDGDAIGGSDQGRVSLDDSRLLVMDDEDSMEVSSR</sequence>
<feature type="compositionally biased region" description="Low complexity" evidence="1">
    <location>
        <begin position="487"/>
        <end position="510"/>
    </location>
</feature>
<name>A0A0H2R3E2_9AGAM</name>
<reference evidence="2 3" key="1">
    <citation type="submission" date="2015-04" db="EMBL/GenBank/DDBJ databases">
        <title>Complete genome sequence of Schizopora paradoxa KUC8140, a cosmopolitan wood degrader in East Asia.</title>
        <authorList>
            <consortium name="DOE Joint Genome Institute"/>
            <person name="Min B."/>
            <person name="Park H."/>
            <person name="Jang Y."/>
            <person name="Kim J.-J."/>
            <person name="Kim K.H."/>
            <person name="Pangilinan J."/>
            <person name="Lipzen A."/>
            <person name="Riley R."/>
            <person name="Grigoriev I.V."/>
            <person name="Spatafora J.W."/>
            <person name="Choi I.-G."/>
        </authorList>
    </citation>
    <scope>NUCLEOTIDE SEQUENCE [LARGE SCALE GENOMIC DNA]</scope>
    <source>
        <strain evidence="2 3">KUC8140</strain>
    </source>
</reference>
<feature type="compositionally biased region" description="Acidic residues" evidence="1">
    <location>
        <begin position="820"/>
        <end position="831"/>
    </location>
</feature>
<keyword evidence="3" id="KW-1185">Reference proteome</keyword>
<dbReference type="STRING" id="27342.A0A0H2R3E2"/>
<protein>
    <submittedName>
        <fullName evidence="2">Uncharacterized protein</fullName>
    </submittedName>
</protein>
<dbReference type="OrthoDB" id="3158970at2759"/>
<evidence type="ECO:0000313" key="2">
    <source>
        <dbReference type="EMBL" id="KLO05862.1"/>
    </source>
</evidence>
<accession>A0A0H2R3E2</accession>
<feature type="region of interest" description="Disordered" evidence="1">
    <location>
        <begin position="477"/>
        <end position="543"/>
    </location>
</feature>
<organism evidence="2 3">
    <name type="scientific">Schizopora paradoxa</name>
    <dbReference type="NCBI Taxonomy" id="27342"/>
    <lineage>
        <taxon>Eukaryota</taxon>
        <taxon>Fungi</taxon>
        <taxon>Dikarya</taxon>
        <taxon>Basidiomycota</taxon>
        <taxon>Agaricomycotina</taxon>
        <taxon>Agaricomycetes</taxon>
        <taxon>Hymenochaetales</taxon>
        <taxon>Schizoporaceae</taxon>
        <taxon>Schizopora</taxon>
    </lineage>
</organism>
<dbReference type="AlphaFoldDB" id="A0A0H2R3E2"/>
<gene>
    <name evidence="2" type="ORF">SCHPADRAFT_910743</name>
</gene>
<feature type="region of interest" description="Disordered" evidence="1">
    <location>
        <begin position="693"/>
        <end position="831"/>
    </location>
</feature>
<dbReference type="EMBL" id="KQ086260">
    <property type="protein sequence ID" value="KLO05862.1"/>
    <property type="molecule type" value="Genomic_DNA"/>
</dbReference>
<feature type="region of interest" description="Disordered" evidence="1">
    <location>
        <begin position="299"/>
        <end position="320"/>
    </location>
</feature>
<feature type="compositionally biased region" description="Acidic residues" evidence="1">
    <location>
        <begin position="301"/>
        <end position="317"/>
    </location>
</feature>